<evidence type="ECO:0000313" key="2">
    <source>
        <dbReference type="EMBL" id="CAD9274811.1"/>
    </source>
</evidence>
<dbReference type="AlphaFoldDB" id="A0A7S1UQ39"/>
<evidence type="ECO:0000256" key="1">
    <source>
        <dbReference type="SAM" id="MobiDB-lite"/>
    </source>
</evidence>
<accession>A0A7S1UQ39</accession>
<name>A0A7S1UQ39_9STRA</name>
<organism evidence="2">
    <name type="scientific">Grammatophora oceanica</name>
    <dbReference type="NCBI Taxonomy" id="210454"/>
    <lineage>
        <taxon>Eukaryota</taxon>
        <taxon>Sar</taxon>
        <taxon>Stramenopiles</taxon>
        <taxon>Ochrophyta</taxon>
        <taxon>Bacillariophyta</taxon>
        <taxon>Fragilariophyceae</taxon>
        <taxon>Fragilariophycidae</taxon>
        <taxon>Rhabdonematales</taxon>
        <taxon>Grammatophoraceae</taxon>
        <taxon>Grammatophora</taxon>
    </lineage>
</organism>
<gene>
    <name evidence="2" type="ORF">GOCE00092_LOCUS3719</name>
</gene>
<protein>
    <submittedName>
        <fullName evidence="2">Uncharacterized protein</fullName>
    </submittedName>
</protein>
<feature type="region of interest" description="Disordered" evidence="1">
    <location>
        <begin position="1"/>
        <end position="43"/>
    </location>
</feature>
<reference evidence="2" key="1">
    <citation type="submission" date="2021-01" db="EMBL/GenBank/DDBJ databases">
        <authorList>
            <person name="Corre E."/>
            <person name="Pelletier E."/>
            <person name="Niang G."/>
            <person name="Scheremetjew M."/>
            <person name="Finn R."/>
            <person name="Kale V."/>
            <person name="Holt S."/>
            <person name="Cochrane G."/>
            <person name="Meng A."/>
            <person name="Brown T."/>
            <person name="Cohen L."/>
        </authorList>
    </citation>
    <scope>NUCLEOTIDE SEQUENCE</scope>
    <source>
        <strain evidence="2">CCMP 410</strain>
    </source>
</reference>
<sequence length="103" mass="11505">MTFFFSSSRSKDDESRSKLWNSDACMKGTQSRREKNTLPKGGRGIRSAIDHMAGEFSEPEHPCGSHVRCVTLAGVHLADLLNRPFLLVRSSLFDVPLNRSDPL</sequence>
<proteinExistence type="predicted"/>
<dbReference type="EMBL" id="HBGK01007169">
    <property type="protein sequence ID" value="CAD9274811.1"/>
    <property type="molecule type" value="Transcribed_RNA"/>
</dbReference>